<feature type="transmembrane region" description="Helical" evidence="6">
    <location>
        <begin position="50"/>
        <end position="71"/>
    </location>
</feature>
<dbReference type="Pfam" id="PF13520">
    <property type="entry name" value="AA_permease_2"/>
    <property type="match status" value="1"/>
</dbReference>
<evidence type="ECO:0000256" key="2">
    <source>
        <dbReference type="ARBA" id="ARBA00022475"/>
    </source>
</evidence>
<dbReference type="OrthoDB" id="43026at2157"/>
<gene>
    <name evidence="7" type="ORF">D1868_03840</name>
</gene>
<evidence type="ECO:0000313" key="7">
    <source>
        <dbReference type="EMBL" id="QGR19191.1"/>
    </source>
</evidence>
<organism evidence="7 8">
    <name type="scientific">Stygiolobus azoricus</name>
    <dbReference type="NCBI Taxonomy" id="41675"/>
    <lineage>
        <taxon>Archaea</taxon>
        <taxon>Thermoproteota</taxon>
        <taxon>Thermoprotei</taxon>
        <taxon>Sulfolobales</taxon>
        <taxon>Sulfolobaceae</taxon>
        <taxon>Stygiolobus</taxon>
    </lineage>
</organism>
<dbReference type="GeneID" id="42798175"/>
<accession>A0A650CMV6</accession>
<feature type="transmembrane region" description="Helical" evidence="6">
    <location>
        <begin position="203"/>
        <end position="223"/>
    </location>
</feature>
<dbReference type="PIRSF" id="PIRSF006060">
    <property type="entry name" value="AA_transporter"/>
    <property type="match status" value="1"/>
</dbReference>
<dbReference type="EMBL" id="CP045483">
    <property type="protein sequence ID" value="QGR19191.1"/>
    <property type="molecule type" value="Genomic_DNA"/>
</dbReference>
<dbReference type="PANTHER" id="PTHR42770">
    <property type="entry name" value="AMINO ACID TRANSPORTER-RELATED"/>
    <property type="match status" value="1"/>
</dbReference>
<dbReference type="KEGG" id="sazo:D1868_03840"/>
<dbReference type="GO" id="GO:0022857">
    <property type="term" value="F:transmembrane transporter activity"/>
    <property type="evidence" value="ECO:0007669"/>
    <property type="project" value="InterPro"/>
</dbReference>
<dbReference type="RefSeq" id="WP_156005719.1">
    <property type="nucleotide sequence ID" value="NZ_CP045483.1"/>
</dbReference>
<comment type="subcellular location">
    <subcellularLocation>
        <location evidence="1">Cell membrane</location>
        <topology evidence="1">Multi-pass membrane protein</topology>
    </subcellularLocation>
</comment>
<sequence length="451" mass="49458">MSSQAKSQFNKGDNSLSFVDLFFISFGGQAPFISLLTFGTVMIAEAGLAGSFSMLIATFVVLFNGLVVYFLSKRYKRGGGYYVYALYSLTPRLGLNTGWTYLIYALSYGGTLLAGSAYVLYTILFKVTGNSLIFPISQQWFLALVVCITASSLVISGVKVSAKYAMIMSVVEIIAIAGLSVYFLYESGWRFYNPIPKSINPGILDAVILGLGIPTGYGSIAPLGEEAKSKEIGKAAIAVLLFGGLLATFFFYSLGSMDFTGNLVEYLLSNFGFIVAILLAFVALNDGTLGGMTYILANSRTLKAMAEDKIFPQILARKRNDEPLYAEVIIGGTFTVLVVLLSYFLGLYETFLILGSLAGMFNLFIHLSADFSLIRTASKRPRKHKSEIVIGLIAIVISLFVLFYSIPGFQAYIVYAFMGWIILGFLYAEVREMISEDYFEDENYQGKSNKT</sequence>
<evidence type="ECO:0000256" key="4">
    <source>
        <dbReference type="ARBA" id="ARBA00022989"/>
    </source>
</evidence>
<dbReference type="InterPro" id="IPR002293">
    <property type="entry name" value="AA/rel_permease1"/>
</dbReference>
<dbReference type="Gene3D" id="1.20.1740.10">
    <property type="entry name" value="Amino acid/polyamine transporter I"/>
    <property type="match status" value="1"/>
</dbReference>
<proteinExistence type="predicted"/>
<keyword evidence="2" id="KW-1003">Cell membrane</keyword>
<evidence type="ECO:0000313" key="8">
    <source>
        <dbReference type="Proteomes" id="UP000423396"/>
    </source>
</evidence>
<dbReference type="InterPro" id="IPR050367">
    <property type="entry name" value="APC_superfamily"/>
</dbReference>
<name>A0A650CMV6_9CREN</name>
<feature type="transmembrane region" description="Helical" evidence="6">
    <location>
        <begin position="165"/>
        <end position="183"/>
    </location>
</feature>
<reference evidence="7 8" key="1">
    <citation type="submission" date="2019-10" db="EMBL/GenBank/DDBJ databases">
        <title>Genome Sequences from Six Type Strain Members of the Archaeal Family Sulfolobaceae: Acidianus ambivalens, Acidianus infernus, Metallosphaera prunae, Stygiolobus azoricus, Sulfolobus metallicus, and Sulfurisphaera ohwakuensis.</title>
        <authorList>
            <person name="Counts J.A."/>
            <person name="Kelly R.M."/>
        </authorList>
    </citation>
    <scope>NUCLEOTIDE SEQUENCE [LARGE SCALE GENOMIC DNA]</scope>
    <source>
        <strain evidence="7 8">FC6</strain>
    </source>
</reference>
<feature type="transmembrane region" description="Helical" evidence="6">
    <location>
        <begin position="235"/>
        <end position="254"/>
    </location>
</feature>
<keyword evidence="3 6" id="KW-0812">Transmembrane</keyword>
<protein>
    <submittedName>
        <fullName evidence="7">Amino acid permease</fullName>
    </submittedName>
</protein>
<dbReference type="AlphaFoldDB" id="A0A650CMV6"/>
<keyword evidence="8" id="KW-1185">Reference proteome</keyword>
<feature type="transmembrane region" description="Helical" evidence="6">
    <location>
        <begin position="21"/>
        <end position="44"/>
    </location>
</feature>
<evidence type="ECO:0000256" key="6">
    <source>
        <dbReference type="SAM" id="Phobius"/>
    </source>
</evidence>
<evidence type="ECO:0000256" key="5">
    <source>
        <dbReference type="ARBA" id="ARBA00023136"/>
    </source>
</evidence>
<keyword evidence="5 6" id="KW-0472">Membrane</keyword>
<feature type="transmembrane region" description="Helical" evidence="6">
    <location>
        <begin position="386"/>
        <end position="406"/>
    </location>
</feature>
<feature type="transmembrane region" description="Helical" evidence="6">
    <location>
        <begin position="412"/>
        <end position="430"/>
    </location>
</feature>
<feature type="transmembrane region" description="Helical" evidence="6">
    <location>
        <begin position="101"/>
        <end position="120"/>
    </location>
</feature>
<evidence type="ECO:0000256" key="3">
    <source>
        <dbReference type="ARBA" id="ARBA00022692"/>
    </source>
</evidence>
<dbReference type="PANTHER" id="PTHR42770:SF11">
    <property type="entry name" value="INNER MEMBRANE TRANSPORT PROTEIN YBAT"/>
    <property type="match status" value="1"/>
</dbReference>
<evidence type="ECO:0000256" key="1">
    <source>
        <dbReference type="ARBA" id="ARBA00004651"/>
    </source>
</evidence>
<dbReference type="Proteomes" id="UP000423396">
    <property type="component" value="Chromosome"/>
</dbReference>
<dbReference type="GO" id="GO:0005886">
    <property type="term" value="C:plasma membrane"/>
    <property type="evidence" value="ECO:0007669"/>
    <property type="project" value="UniProtKB-SubCell"/>
</dbReference>
<feature type="transmembrane region" description="Helical" evidence="6">
    <location>
        <begin position="140"/>
        <end position="158"/>
    </location>
</feature>
<feature type="transmembrane region" description="Helical" evidence="6">
    <location>
        <begin position="324"/>
        <end position="345"/>
    </location>
</feature>
<feature type="transmembrane region" description="Helical" evidence="6">
    <location>
        <begin position="351"/>
        <end position="374"/>
    </location>
</feature>
<keyword evidence="4 6" id="KW-1133">Transmembrane helix</keyword>